<dbReference type="SUPFAM" id="SSF56796">
    <property type="entry name" value="Dehydroquinate synthase-like"/>
    <property type="match status" value="1"/>
</dbReference>
<dbReference type="RefSeq" id="WP_003435219.1">
    <property type="nucleotide sequence ID" value="NZ_AP024464.1"/>
</dbReference>
<evidence type="ECO:0000313" key="4">
    <source>
        <dbReference type="Proteomes" id="UP000271531"/>
    </source>
</evidence>
<evidence type="ECO:0000313" key="5">
    <source>
        <dbReference type="Proteomes" id="UP000280350"/>
    </source>
</evidence>
<dbReference type="Proteomes" id="UP000271531">
    <property type="component" value="Unassembled WGS sequence"/>
</dbReference>
<dbReference type="PANTHER" id="PTHR11496:SF102">
    <property type="entry name" value="ALCOHOL DEHYDROGENASE 4"/>
    <property type="match status" value="1"/>
</dbReference>
<dbReference type="InterPro" id="IPR039697">
    <property type="entry name" value="Alcohol_dehydrogenase_Fe"/>
</dbReference>
<evidence type="ECO:0000259" key="1">
    <source>
        <dbReference type="Pfam" id="PF25137"/>
    </source>
</evidence>
<evidence type="ECO:0000313" key="2">
    <source>
        <dbReference type="EMBL" id="RML79196.1"/>
    </source>
</evidence>
<proteinExistence type="predicted"/>
<dbReference type="AlphaFoldDB" id="A0A0N8T146"/>
<dbReference type="Pfam" id="PF25137">
    <property type="entry name" value="ADH_Fe_C"/>
    <property type="match status" value="1"/>
</dbReference>
<comment type="caution">
    <text evidence="3">The sequence shown here is derived from an EMBL/GenBank/DDBJ whole genome shotgun (WGS) entry which is preliminary data.</text>
</comment>
<reference evidence="4 5" key="1">
    <citation type="submission" date="2018-08" db="EMBL/GenBank/DDBJ databases">
        <title>Recombination of ecologically and evolutionarily significant loci maintains genetic cohesion in the Pseudomonas syringae species complex.</title>
        <authorList>
            <person name="Dillon M."/>
            <person name="Thakur S."/>
            <person name="Almeida R.N.D."/>
            <person name="Weir B.S."/>
            <person name="Guttman D.S."/>
        </authorList>
    </citation>
    <scope>NUCLEOTIDE SEQUENCE [LARGE SCALE GENOMIC DNA]</scope>
    <source>
        <strain evidence="2 5">ICMP 2851</strain>
        <strain evidence="3 4">ICMP 4525</strain>
    </source>
</reference>
<gene>
    <name evidence="3" type="ORF">ALP03_102684</name>
    <name evidence="2" type="ORF">ALQ89_05209</name>
</gene>
<dbReference type="GO" id="GO:0004022">
    <property type="term" value="F:alcohol dehydrogenase (NAD+) activity"/>
    <property type="evidence" value="ECO:0007669"/>
    <property type="project" value="TreeGrafter"/>
</dbReference>
<organism evidence="3 4">
    <name type="scientific">Pseudomonas amygdali pv. tabaci</name>
    <name type="common">Pseudomonas syringae pv. tabaci</name>
    <dbReference type="NCBI Taxonomy" id="322"/>
    <lineage>
        <taxon>Bacteria</taxon>
        <taxon>Pseudomonadati</taxon>
        <taxon>Pseudomonadota</taxon>
        <taxon>Gammaproteobacteria</taxon>
        <taxon>Pseudomonadales</taxon>
        <taxon>Pseudomonadaceae</taxon>
        <taxon>Pseudomonas</taxon>
        <taxon>Pseudomonas amygdali</taxon>
    </lineage>
</organism>
<dbReference type="EMBL" id="RBVA01000011">
    <property type="protein sequence ID" value="RMW13549.1"/>
    <property type="molecule type" value="Genomic_DNA"/>
</dbReference>
<dbReference type="InterPro" id="IPR056798">
    <property type="entry name" value="ADH_Fe_C"/>
</dbReference>
<evidence type="ECO:0000313" key="3">
    <source>
        <dbReference type="EMBL" id="RMW13549.1"/>
    </source>
</evidence>
<dbReference type="PANTHER" id="PTHR11496">
    <property type="entry name" value="ALCOHOL DEHYDROGENASE"/>
    <property type="match status" value="1"/>
</dbReference>
<name>A0A0N8T146_PSEAJ</name>
<protein>
    <submittedName>
        <fullName evidence="2">Protein PnpD</fullName>
    </submittedName>
</protein>
<dbReference type="Gene3D" id="1.20.1090.10">
    <property type="entry name" value="Dehydroquinate synthase-like - alpha domain"/>
    <property type="match status" value="1"/>
</dbReference>
<accession>A0A0N8T146</accession>
<dbReference type="EMBL" id="RBNX01000164">
    <property type="protein sequence ID" value="RML79196.1"/>
    <property type="molecule type" value="Genomic_DNA"/>
</dbReference>
<sequence>MALHHKLCHTLGVTFNLPHAETHTIVLPDAIAYNEDHAKAQTARISFALGVEGTVPGAALALYDLAVELGAPTALESLGVGEGDMQRAADIALQNPYWNPAPIEHDAILKLLSNALQGNRPA</sequence>
<feature type="domain" description="Fe-containing alcohol dehydrogenase-like C-terminal" evidence="1">
    <location>
        <begin position="2"/>
        <end position="115"/>
    </location>
</feature>
<dbReference type="Proteomes" id="UP000280350">
    <property type="component" value="Unassembled WGS sequence"/>
</dbReference>